<evidence type="ECO:0000256" key="6">
    <source>
        <dbReference type="ARBA" id="ARBA00022989"/>
    </source>
</evidence>
<evidence type="ECO:0000256" key="4">
    <source>
        <dbReference type="ARBA" id="ARBA00022475"/>
    </source>
</evidence>
<dbReference type="InterPro" id="IPR038770">
    <property type="entry name" value="Na+/solute_symporter_sf"/>
</dbReference>
<evidence type="ECO:0000256" key="2">
    <source>
        <dbReference type="ARBA" id="ARBA00010145"/>
    </source>
</evidence>
<keyword evidence="3" id="KW-0813">Transport</keyword>
<keyword evidence="7 8" id="KW-0472">Membrane</keyword>
<feature type="transmembrane region" description="Helical" evidence="8">
    <location>
        <begin position="99"/>
        <end position="121"/>
    </location>
</feature>
<feature type="transmembrane region" description="Helical" evidence="8">
    <location>
        <begin position="283"/>
        <end position="307"/>
    </location>
</feature>
<dbReference type="OrthoDB" id="9794315at2"/>
<feature type="transmembrane region" description="Helical" evidence="8">
    <location>
        <begin position="257"/>
        <end position="276"/>
    </location>
</feature>
<name>A0A161WZM0_9CLOT</name>
<dbReference type="PATRIC" id="fig|1121326.3.peg.2420"/>
<feature type="transmembrane region" description="Helical" evidence="8">
    <location>
        <begin position="199"/>
        <end position="216"/>
    </location>
</feature>
<sequence>MESLIYSVNATFPVFSVIVIGYILKQIGMLNDNFIDVANKFNFKVTLPILLFMDIGSTNIIKDFDGKFVLFCAVVTTICFWTIWYVTKKIMKDSSMTGAFVQAAFRGSAAVLGIAFVQNIYGDAGMAPLMIIGAVPLYNIYSVIVLTFEGENKEKGRNNIKKACINIIKNPIIIGILLGILESLLNIKLPKMIDKTLENFAVMASPLALVAIGAGFEGRKALAKIKPTLTASLVKLVAQAALFLPLAAYFGFRDQKLIALIVMLGSPTTASCYIMAKNMNNDGVLTSSIVVATTLLSAVTLTMWIFILKRLGFVV</sequence>
<evidence type="ECO:0000256" key="8">
    <source>
        <dbReference type="SAM" id="Phobius"/>
    </source>
</evidence>
<evidence type="ECO:0000313" key="9">
    <source>
        <dbReference type="EMBL" id="KZL92608.1"/>
    </source>
</evidence>
<reference evidence="9 10" key="1">
    <citation type="submission" date="2016-04" db="EMBL/GenBank/DDBJ databases">
        <title>Genome sequence of Clostridium magnum DSM 2767.</title>
        <authorList>
            <person name="Poehlein A."/>
            <person name="Uhlig R."/>
            <person name="Fischer R."/>
            <person name="Bahl H."/>
            <person name="Daniel R."/>
        </authorList>
    </citation>
    <scope>NUCLEOTIDE SEQUENCE [LARGE SCALE GENOMIC DNA]</scope>
    <source>
        <strain evidence="9 10">DSM 2767</strain>
    </source>
</reference>
<dbReference type="InterPro" id="IPR004776">
    <property type="entry name" value="Mem_transp_PIN-like"/>
</dbReference>
<organism evidence="9 10">
    <name type="scientific">Clostridium magnum DSM 2767</name>
    <dbReference type="NCBI Taxonomy" id="1121326"/>
    <lineage>
        <taxon>Bacteria</taxon>
        <taxon>Bacillati</taxon>
        <taxon>Bacillota</taxon>
        <taxon>Clostridia</taxon>
        <taxon>Eubacteriales</taxon>
        <taxon>Clostridiaceae</taxon>
        <taxon>Clostridium</taxon>
    </lineage>
</organism>
<dbReference type="RefSeq" id="WP_066622196.1">
    <property type="nucleotide sequence ID" value="NZ_FQXL01000044.1"/>
</dbReference>
<feature type="transmembrane region" description="Helical" evidence="8">
    <location>
        <begin position="68"/>
        <end position="87"/>
    </location>
</feature>
<comment type="similarity">
    <text evidence="2">Belongs to the auxin efflux carrier (TC 2.A.69) family.</text>
</comment>
<feature type="transmembrane region" description="Helical" evidence="8">
    <location>
        <begin position="167"/>
        <end position="187"/>
    </location>
</feature>
<comment type="subcellular location">
    <subcellularLocation>
        <location evidence="1">Cell membrane</location>
        <topology evidence="1">Multi-pass membrane protein</topology>
    </subcellularLocation>
</comment>
<dbReference type="GO" id="GO:0005886">
    <property type="term" value="C:plasma membrane"/>
    <property type="evidence" value="ECO:0007669"/>
    <property type="project" value="UniProtKB-SubCell"/>
</dbReference>
<evidence type="ECO:0000256" key="5">
    <source>
        <dbReference type="ARBA" id="ARBA00022692"/>
    </source>
</evidence>
<evidence type="ECO:0000256" key="7">
    <source>
        <dbReference type="ARBA" id="ARBA00023136"/>
    </source>
</evidence>
<gene>
    <name evidence="9" type="ORF">CLMAG_24220</name>
</gene>
<dbReference type="EMBL" id="LWAE01000002">
    <property type="protein sequence ID" value="KZL92608.1"/>
    <property type="molecule type" value="Genomic_DNA"/>
</dbReference>
<dbReference type="PANTHER" id="PTHR36838">
    <property type="entry name" value="AUXIN EFFLUX CARRIER FAMILY PROTEIN"/>
    <property type="match status" value="1"/>
</dbReference>
<proteinExistence type="inferred from homology"/>
<dbReference type="Proteomes" id="UP000076603">
    <property type="component" value="Unassembled WGS sequence"/>
</dbReference>
<dbReference type="AlphaFoldDB" id="A0A161WZM0"/>
<keyword evidence="6 8" id="KW-1133">Transmembrane helix</keyword>
<protein>
    <submittedName>
        <fullName evidence="9">Putative transporter YfdV</fullName>
    </submittedName>
</protein>
<dbReference type="GO" id="GO:0055085">
    <property type="term" value="P:transmembrane transport"/>
    <property type="evidence" value="ECO:0007669"/>
    <property type="project" value="InterPro"/>
</dbReference>
<dbReference type="PANTHER" id="PTHR36838:SF4">
    <property type="entry name" value="AUXIN EFFLUX CARRIER FAMILY PROTEIN"/>
    <property type="match status" value="1"/>
</dbReference>
<keyword evidence="10" id="KW-1185">Reference proteome</keyword>
<evidence type="ECO:0000256" key="3">
    <source>
        <dbReference type="ARBA" id="ARBA00022448"/>
    </source>
</evidence>
<feature type="transmembrane region" description="Helical" evidence="8">
    <location>
        <begin position="127"/>
        <end position="146"/>
    </location>
</feature>
<evidence type="ECO:0000256" key="1">
    <source>
        <dbReference type="ARBA" id="ARBA00004651"/>
    </source>
</evidence>
<dbReference type="Gene3D" id="1.20.1530.20">
    <property type="match status" value="1"/>
</dbReference>
<keyword evidence="4" id="KW-1003">Cell membrane</keyword>
<evidence type="ECO:0000313" key="10">
    <source>
        <dbReference type="Proteomes" id="UP000076603"/>
    </source>
</evidence>
<dbReference type="Pfam" id="PF03547">
    <property type="entry name" value="Mem_trans"/>
    <property type="match status" value="1"/>
</dbReference>
<accession>A0A161WZM0</accession>
<feature type="transmembrane region" description="Helical" evidence="8">
    <location>
        <begin position="6"/>
        <end position="24"/>
    </location>
</feature>
<dbReference type="STRING" id="1121326.CLMAG_24220"/>
<feature type="transmembrane region" description="Helical" evidence="8">
    <location>
        <begin position="228"/>
        <end position="251"/>
    </location>
</feature>
<comment type="caution">
    <text evidence="9">The sequence shown here is derived from an EMBL/GenBank/DDBJ whole genome shotgun (WGS) entry which is preliminary data.</text>
</comment>
<keyword evidence="5 8" id="KW-0812">Transmembrane</keyword>